<gene>
    <name evidence="1" type="ORF">F4827_002337</name>
</gene>
<organism evidence="1 2">
    <name type="scientific">Paraburkholderia bannensis</name>
    <dbReference type="NCBI Taxonomy" id="765414"/>
    <lineage>
        <taxon>Bacteria</taxon>
        <taxon>Pseudomonadati</taxon>
        <taxon>Pseudomonadota</taxon>
        <taxon>Betaproteobacteria</taxon>
        <taxon>Burkholderiales</taxon>
        <taxon>Burkholderiaceae</taxon>
        <taxon>Paraburkholderia</taxon>
    </lineage>
</organism>
<evidence type="ECO:0000313" key="2">
    <source>
        <dbReference type="Proteomes" id="UP000571554"/>
    </source>
</evidence>
<reference evidence="1 2" key="1">
    <citation type="submission" date="2020-08" db="EMBL/GenBank/DDBJ databases">
        <title>Above-ground endophytic microbial communities from plants in different locations in the United States.</title>
        <authorList>
            <person name="Frank C."/>
        </authorList>
    </citation>
    <scope>NUCLEOTIDE SEQUENCE [LARGE SCALE GENOMIC DNA]</scope>
    <source>
        <strain evidence="1 2">WP4_2_2</strain>
    </source>
</reference>
<dbReference type="EMBL" id="JACHBW010000006">
    <property type="protein sequence ID" value="MBB6102485.1"/>
    <property type="molecule type" value="Genomic_DNA"/>
</dbReference>
<dbReference type="Gene3D" id="2.10.260.10">
    <property type="match status" value="1"/>
</dbReference>
<dbReference type="RefSeq" id="WP_260175125.1">
    <property type="nucleotide sequence ID" value="NZ_JACHBW010000006.1"/>
</dbReference>
<comment type="caution">
    <text evidence="1">The sequence shown here is derived from an EMBL/GenBank/DDBJ whole genome shotgun (WGS) entry which is preliminary data.</text>
</comment>
<protein>
    <submittedName>
        <fullName evidence="1">Antitoxin ChpS</fullName>
    </submittedName>
</protein>
<dbReference type="Proteomes" id="UP000571554">
    <property type="component" value="Unassembled WGS sequence"/>
</dbReference>
<sequence>MSALLLKQINVQIGASLSVDVRPEGVMPTPAKPKSSLDDLVAQCDAKAPLPEDLAAWGQSKPVGREAW</sequence>
<proteinExistence type="predicted"/>
<accession>A0A7W9TY59</accession>
<dbReference type="AlphaFoldDB" id="A0A7W9TY59"/>
<name>A0A7W9TY59_9BURK</name>
<evidence type="ECO:0000313" key="1">
    <source>
        <dbReference type="EMBL" id="MBB6102485.1"/>
    </source>
</evidence>
<keyword evidence="2" id="KW-1185">Reference proteome</keyword>